<organism evidence="12 13">
    <name type="scientific">Faucicola atlantae</name>
    <dbReference type="NCBI Taxonomy" id="34059"/>
    <lineage>
        <taxon>Bacteria</taxon>
        <taxon>Pseudomonadati</taxon>
        <taxon>Pseudomonadota</taxon>
        <taxon>Gammaproteobacteria</taxon>
        <taxon>Moraxellales</taxon>
        <taxon>Moraxellaceae</taxon>
        <taxon>Faucicola</taxon>
    </lineage>
</organism>
<keyword evidence="7 9" id="KW-0472">Membrane</keyword>
<dbReference type="InterPro" id="IPR028974">
    <property type="entry name" value="TSP_type-3_rpt"/>
</dbReference>
<evidence type="ECO:0000256" key="5">
    <source>
        <dbReference type="ARBA" id="ARBA00023065"/>
    </source>
</evidence>
<name>A0A1B8QEC3_9GAMM</name>
<proteinExistence type="predicted"/>
<feature type="domain" description="OmpA-like" evidence="11">
    <location>
        <begin position="316"/>
        <end position="437"/>
    </location>
</feature>
<dbReference type="SUPFAM" id="SSF56925">
    <property type="entry name" value="OMPA-like"/>
    <property type="match status" value="1"/>
</dbReference>
<keyword evidence="6" id="KW-0626">Porin</keyword>
<dbReference type="AlphaFoldDB" id="A0A1B8QEC3"/>
<comment type="caution">
    <text evidence="12">The sequence shown here is derived from an EMBL/GenBank/DDBJ whole genome shotgun (WGS) entry which is preliminary data.</text>
</comment>
<evidence type="ECO:0000256" key="9">
    <source>
        <dbReference type="PROSITE-ProRule" id="PRU00473"/>
    </source>
</evidence>
<dbReference type="GO" id="GO:0005509">
    <property type="term" value="F:calcium ion binding"/>
    <property type="evidence" value="ECO:0007669"/>
    <property type="project" value="InterPro"/>
</dbReference>
<evidence type="ECO:0000313" key="12">
    <source>
        <dbReference type="EMBL" id="OBX79992.1"/>
    </source>
</evidence>
<dbReference type="InterPro" id="IPR011250">
    <property type="entry name" value="OMP/PagP_B-barrel"/>
</dbReference>
<evidence type="ECO:0000256" key="6">
    <source>
        <dbReference type="ARBA" id="ARBA00023114"/>
    </source>
</evidence>
<dbReference type="Gene3D" id="3.30.1330.60">
    <property type="entry name" value="OmpA-like domain"/>
    <property type="match status" value="1"/>
</dbReference>
<evidence type="ECO:0000256" key="4">
    <source>
        <dbReference type="ARBA" id="ARBA00022692"/>
    </source>
</evidence>
<sequence length="451" mass="48350">MKLNKIALAVIAAATLPAVANAGVTVTPVILGYHWSESIEDTADKQRDILKTGKNLYRNANGDKIGNRNGNANGGVALEDGLYTGAAIGIELTPTIALEVEYGETSVNAEASEKSAKAGVNRFDAKQKMTSGNFLIGTETFSGYTNSNFKPYILIGAGQSDISVKNREAYLVTAPNGIPQKGVEGNGKYVVKSGSEVAQSTDTIGNLGIGANWRINDAMSLRGEARAVHNFDNNWWEGMALAGLNVVLGGHLAPATDVVEPTIVPVQPVEVAQPPVQVVEQDGDDDQDGVPNSIDLCPNTPLNTVVDANGCPVKVDVKDELQMELRVFFDNDKSNIKEQYRPEIQRVAEKMNEYPNATASIEGHASRIGKRSSATYNQRLSEARANAVKGMLVNQFGIAPNRISTVGYGFSRPIADNNTPEGRAMNRRVYAKISGDKTNTVNQTQGMNVQQ</sequence>
<dbReference type="GO" id="GO:0006811">
    <property type="term" value="P:monoatomic ion transport"/>
    <property type="evidence" value="ECO:0007669"/>
    <property type="project" value="UniProtKB-KW"/>
</dbReference>
<dbReference type="GO" id="GO:0015288">
    <property type="term" value="F:porin activity"/>
    <property type="evidence" value="ECO:0007669"/>
    <property type="project" value="UniProtKB-KW"/>
</dbReference>
<dbReference type="CDD" id="cd07185">
    <property type="entry name" value="OmpA_C-like"/>
    <property type="match status" value="1"/>
</dbReference>
<reference evidence="12 13" key="1">
    <citation type="submission" date="2016-06" db="EMBL/GenBank/DDBJ databases">
        <title>Draft genome of Moraxella atlantae CCUG 66109.</title>
        <authorList>
            <person name="Salva-Serra F."/>
            <person name="Engstrom-Jakobsson H."/>
            <person name="Thorell K."/>
            <person name="Gonzales-Siles L."/>
            <person name="Karlsson R."/>
            <person name="Boulund F."/>
            <person name="Engstrand L."/>
            <person name="Kristiansson E."/>
            <person name="Moore E."/>
        </authorList>
    </citation>
    <scope>NUCLEOTIDE SEQUENCE [LARGE SCALE GENOMIC DNA]</scope>
    <source>
        <strain evidence="12 13">CCUG 66109</strain>
    </source>
</reference>
<dbReference type="PRINTS" id="PR01021">
    <property type="entry name" value="OMPADOMAIN"/>
</dbReference>
<dbReference type="Pfam" id="PF00691">
    <property type="entry name" value="OmpA"/>
    <property type="match status" value="1"/>
</dbReference>
<feature type="chain" id="PRO_5008612306" description="OmpA-like domain-containing protein" evidence="10">
    <location>
        <begin position="23"/>
        <end position="451"/>
    </location>
</feature>
<evidence type="ECO:0000256" key="8">
    <source>
        <dbReference type="ARBA" id="ARBA00023237"/>
    </source>
</evidence>
<evidence type="ECO:0000256" key="2">
    <source>
        <dbReference type="ARBA" id="ARBA00022448"/>
    </source>
</evidence>
<dbReference type="RefSeq" id="WP_067235570.1">
    <property type="nucleotide sequence ID" value="NZ_CP171125.1"/>
</dbReference>
<dbReference type="SUPFAM" id="SSF103088">
    <property type="entry name" value="OmpA-like"/>
    <property type="match status" value="1"/>
</dbReference>
<evidence type="ECO:0000313" key="13">
    <source>
        <dbReference type="Proteomes" id="UP000092508"/>
    </source>
</evidence>
<keyword evidence="4" id="KW-0812">Transmembrane</keyword>
<gene>
    <name evidence="12" type="ORF">A9308_05170</name>
</gene>
<dbReference type="Gene3D" id="2.40.160.20">
    <property type="match status" value="1"/>
</dbReference>
<protein>
    <recommendedName>
        <fullName evidence="11">OmpA-like domain-containing protein</fullName>
    </recommendedName>
</protein>
<keyword evidence="5" id="KW-0406">Ion transport</keyword>
<dbReference type="PANTHER" id="PTHR30329">
    <property type="entry name" value="STATOR ELEMENT OF FLAGELLAR MOTOR COMPLEX"/>
    <property type="match status" value="1"/>
</dbReference>
<dbReference type="GO" id="GO:0009279">
    <property type="term" value="C:cell outer membrane"/>
    <property type="evidence" value="ECO:0007669"/>
    <property type="project" value="UniProtKB-SubCell"/>
</dbReference>
<dbReference type="InterPro" id="IPR006664">
    <property type="entry name" value="OMP_bac"/>
</dbReference>
<dbReference type="OrthoDB" id="1149075at2"/>
<accession>A0A1B8QEC3</accession>
<dbReference type="Proteomes" id="UP000092508">
    <property type="component" value="Unassembled WGS sequence"/>
</dbReference>
<dbReference type="PROSITE" id="PS51123">
    <property type="entry name" value="OMPA_2"/>
    <property type="match status" value="1"/>
</dbReference>
<evidence type="ECO:0000256" key="10">
    <source>
        <dbReference type="SAM" id="SignalP"/>
    </source>
</evidence>
<keyword evidence="3" id="KW-1134">Transmembrane beta strand</keyword>
<comment type="subcellular location">
    <subcellularLocation>
        <location evidence="1">Cell outer membrane</location>
        <topology evidence="1">Multi-pass membrane protein</topology>
    </subcellularLocation>
</comment>
<evidence type="ECO:0000256" key="7">
    <source>
        <dbReference type="ARBA" id="ARBA00023136"/>
    </source>
</evidence>
<dbReference type="InterPro" id="IPR006665">
    <property type="entry name" value="OmpA-like"/>
</dbReference>
<evidence type="ECO:0000256" key="3">
    <source>
        <dbReference type="ARBA" id="ARBA00022452"/>
    </source>
</evidence>
<keyword evidence="10" id="KW-0732">Signal</keyword>
<keyword evidence="8" id="KW-0998">Cell outer membrane</keyword>
<dbReference type="SUPFAM" id="SSF103647">
    <property type="entry name" value="TSP type-3 repeat"/>
    <property type="match status" value="1"/>
</dbReference>
<keyword evidence="2" id="KW-0813">Transport</keyword>
<dbReference type="STRING" id="34059.A9308_05170"/>
<feature type="signal peptide" evidence="10">
    <location>
        <begin position="1"/>
        <end position="22"/>
    </location>
</feature>
<dbReference type="InterPro" id="IPR050330">
    <property type="entry name" value="Bact_OuterMem_StrucFunc"/>
</dbReference>
<evidence type="ECO:0000259" key="11">
    <source>
        <dbReference type="PROSITE" id="PS51123"/>
    </source>
</evidence>
<evidence type="ECO:0000256" key="1">
    <source>
        <dbReference type="ARBA" id="ARBA00004571"/>
    </source>
</evidence>
<dbReference type="InterPro" id="IPR036737">
    <property type="entry name" value="OmpA-like_sf"/>
</dbReference>
<dbReference type="PANTHER" id="PTHR30329:SF21">
    <property type="entry name" value="LIPOPROTEIN YIAD-RELATED"/>
    <property type="match status" value="1"/>
</dbReference>
<dbReference type="GO" id="GO:0046930">
    <property type="term" value="C:pore complex"/>
    <property type="evidence" value="ECO:0007669"/>
    <property type="project" value="UniProtKB-KW"/>
</dbReference>
<dbReference type="EMBL" id="LZMZ01000009">
    <property type="protein sequence ID" value="OBX79992.1"/>
    <property type="molecule type" value="Genomic_DNA"/>
</dbReference>